<dbReference type="PANTHER" id="PTHR21064">
    <property type="entry name" value="AMINOGLYCOSIDE PHOSPHOTRANSFERASE DOMAIN-CONTAINING PROTEIN-RELATED"/>
    <property type="match status" value="1"/>
</dbReference>
<name>A0A6N2S163_9BACT</name>
<gene>
    <name evidence="2" type="primary">nahK_3</name>
    <name evidence="2" type="ORF">AMLFYP55_01905</name>
</gene>
<keyword evidence="2" id="KW-0808">Transferase</keyword>
<dbReference type="InterPro" id="IPR011009">
    <property type="entry name" value="Kinase-like_dom_sf"/>
</dbReference>
<feature type="domain" description="Aminoglycoside phosphotransferase" evidence="1">
    <location>
        <begin position="46"/>
        <end position="284"/>
    </location>
</feature>
<sequence length="392" mass="45648">MRREPFPSPLMPLSAVFHTDSLQEQVAALGDAFAIAGEFLHCDTINSGHINMTFRATYRKMDGTTDRYIFQRVNDAVFPCPRDVMHNVEKVTNHIRWKMLRVLKTPFRQTLNLYSARGGRKYLEIPGSGFWRCYNCIESTHTFDVAEHPRQAYEAARAFGAFQQLLCDMNPEDIHETIPFFHHTRKRFDRLQKAAARDSRGRLDSCRKELDFIRRRERYVDVLLDLQERGELPVRIVHNDTKINNVMLDRETDKAVCVIDLDTVMPGSILYDFGDMVRTMTSPAAEDEEDLDKTYLRMPMFEAVVKGYLDAVKDFITPQEISKLAFSGLLITLETGIRFLTDYLEGDVYFKTERERHNLHRARTQLKLVESMEQQMPEMEECIRKCFHAING</sequence>
<proteinExistence type="predicted"/>
<dbReference type="GO" id="GO:0016301">
    <property type="term" value="F:kinase activity"/>
    <property type="evidence" value="ECO:0007669"/>
    <property type="project" value="UniProtKB-KW"/>
</dbReference>
<evidence type="ECO:0000313" key="2">
    <source>
        <dbReference type="EMBL" id="VYS86549.1"/>
    </source>
</evidence>
<keyword evidence="2" id="KW-0418">Kinase</keyword>
<dbReference type="Pfam" id="PF01636">
    <property type="entry name" value="APH"/>
    <property type="match status" value="1"/>
</dbReference>
<dbReference type="PANTHER" id="PTHR21064:SF5">
    <property type="entry name" value="SLR1880 PROTEIN"/>
    <property type="match status" value="1"/>
</dbReference>
<dbReference type="AlphaFoldDB" id="A0A6N2S163"/>
<organism evidence="2">
    <name type="scientific">Akkermansia muciniphila</name>
    <dbReference type="NCBI Taxonomy" id="239935"/>
    <lineage>
        <taxon>Bacteria</taxon>
        <taxon>Pseudomonadati</taxon>
        <taxon>Verrucomicrobiota</taxon>
        <taxon>Verrucomicrobiia</taxon>
        <taxon>Verrucomicrobiales</taxon>
        <taxon>Akkermansiaceae</taxon>
        <taxon>Akkermansia</taxon>
    </lineage>
</organism>
<evidence type="ECO:0000259" key="1">
    <source>
        <dbReference type="Pfam" id="PF01636"/>
    </source>
</evidence>
<reference evidence="2" key="1">
    <citation type="submission" date="2019-11" db="EMBL/GenBank/DDBJ databases">
        <authorList>
            <person name="Feng L."/>
        </authorList>
    </citation>
    <scope>NUCLEOTIDE SEQUENCE</scope>
    <source>
        <strain evidence="2">AMuciniphilaLFYP55</strain>
    </source>
</reference>
<dbReference type="InterPro" id="IPR050249">
    <property type="entry name" value="Pseudomonas-type_ThrB"/>
</dbReference>
<dbReference type="EMBL" id="CACRSS010000002">
    <property type="protein sequence ID" value="VYS86549.1"/>
    <property type="molecule type" value="Genomic_DNA"/>
</dbReference>
<dbReference type="InterPro" id="IPR002575">
    <property type="entry name" value="Aminoglycoside_PTrfase"/>
</dbReference>
<accession>A0A6N2S163</accession>
<protein>
    <submittedName>
        <fullName evidence="2">N-acetylhexosamine 1-kinase</fullName>
        <ecNumber evidence="2">2.7.1.162</ecNumber>
    </submittedName>
</protein>
<dbReference type="Gene3D" id="3.90.1200.10">
    <property type="match status" value="1"/>
</dbReference>
<dbReference type="EC" id="2.7.1.162" evidence="2"/>
<dbReference type="SUPFAM" id="SSF56112">
    <property type="entry name" value="Protein kinase-like (PK-like)"/>
    <property type="match status" value="1"/>
</dbReference>